<dbReference type="AlphaFoldDB" id="A0A067RE72"/>
<dbReference type="EMBL" id="KK852750">
    <property type="protein sequence ID" value="KDR17182.1"/>
    <property type="molecule type" value="Genomic_DNA"/>
</dbReference>
<dbReference type="InParanoid" id="A0A067RE72"/>
<evidence type="ECO:0000313" key="1">
    <source>
        <dbReference type="EMBL" id="KDR17182.1"/>
    </source>
</evidence>
<accession>A0A067RE72</accession>
<gene>
    <name evidence="1" type="ORF">L798_08282</name>
</gene>
<reference evidence="1 2" key="1">
    <citation type="journal article" date="2014" name="Nat. Commun.">
        <title>Molecular traces of alternative social organization in a termite genome.</title>
        <authorList>
            <person name="Terrapon N."/>
            <person name="Li C."/>
            <person name="Robertson H.M."/>
            <person name="Ji L."/>
            <person name="Meng X."/>
            <person name="Booth W."/>
            <person name="Chen Z."/>
            <person name="Childers C.P."/>
            <person name="Glastad K.M."/>
            <person name="Gokhale K."/>
            <person name="Gowin J."/>
            <person name="Gronenberg W."/>
            <person name="Hermansen R.A."/>
            <person name="Hu H."/>
            <person name="Hunt B.G."/>
            <person name="Huylmans A.K."/>
            <person name="Khalil S.M."/>
            <person name="Mitchell R.D."/>
            <person name="Munoz-Torres M.C."/>
            <person name="Mustard J.A."/>
            <person name="Pan H."/>
            <person name="Reese J.T."/>
            <person name="Scharf M.E."/>
            <person name="Sun F."/>
            <person name="Vogel H."/>
            <person name="Xiao J."/>
            <person name="Yang W."/>
            <person name="Yang Z."/>
            <person name="Yang Z."/>
            <person name="Zhou J."/>
            <person name="Zhu J."/>
            <person name="Brent C.S."/>
            <person name="Elsik C.G."/>
            <person name="Goodisman M.A."/>
            <person name="Liberles D.A."/>
            <person name="Roe R.M."/>
            <person name="Vargo E.L."/>
            <person name="Vilcinskas A."/>
            <person name="Wang J."/>
            <person name="Bornberg-Bauer E."/>
            <person name="Korb J."/>
            <person name="Zhang G."/>
            <person name="Liebig J."/>
        </authorList>
    </citation>
    <scope>NUCLEOTIDE SEQUENCE [LARGE SCALE GENOMIC DNA]</scope>
    <source>
        <tissue evidence="1">Whole organism</tissue>
    </source>
</reference>
<proteinExistence type="predicted"/>
<evidence type="ECO:0000313" key="2">
    <source>
        <dbReference type="Proteomes" id="UP000027135"/>
    </source>
</evidence>
<keyword evidence="2" id="KW-1185">Reference proteome</keyword>
<organism evidence="1 2">
    <name type="scientific">Zootermopsis nevadensis</name>
    <name type="common">Dampwood termite</name>
    <dbReference type="NCBI Taxonomy" id="136037"/>
    <lineage>
        <taxon>Eukaryota</taxon>
        <taxon>Metazoa</taxon>
        <taxon>Ecdysozoa</taxon>
        <taxon>Arthropoda</taxon>
        <taxon>Hexapoda</taxon>
        <taxon>Insecta</taxon>
        <taxon>Pterygota</taxon>
        <taxon>Neoptera</taxon>
        <taxon>Polyneoptera</taxon>
        <taxon>Dictyoptera</taxon>
        <taxon>Blattodea</taxon>
        <taxon>Blattoidea</taxon>
        <taxon>Termitoidae</taxon>
        <taxon>Termopsidae</taxon>
        <taxon>Zootermopsis</taxon>
    </lineage>
</organism>
<protein>
    <submittedName>
        <fullName evidence="1">Uncharacterized protein</fullName>
    </submittedName>
</protein>
<dbReference type="Proteomes" id="UP000027135">
    <property type="component" value="Unassembled WGS sequence"/>
</dbReference>
<sequence length="40" mass="4583">MRLPRLDKVYGERLEAPAAPLSKADFSTPWLQLLVEDLSR</sequence>
<name>A0A067RE72_ZOONE</name>